<sequence>RSLCGYTTIDISLTCRAKRILRLTSKIWIHNDLLYKRWSYVGRGAHTYQHNNKYIKLISPNPFNTYLCFLGHLVN</sequence>
<dbReference type="AlphaFoldDB" id="A0A0K2SW04"/>
<accession>A0A0K2SW04</accession>
<evidence type="ECO:0000313" key="1">
    <source>
        <dbReference type="EMBL" id="CDW17446.1"/>
    </source>
</evidence>
<name>A0A0K2SW04_LEPSM</name>
<reference evidence="1" key="1">
    <citation type="submission" date="2014-05" db="EMBL/GenBank/DDBJ databases">
        <authorList>
            <person name="Chronopoulou M."/>
        </authorList>
    </citation>
    <scope>NUCLEOTIDE SEQUENCE</scope>
    <source>
        <tissue evidence="1">Whole organism</tissue>
    </source>
</reference>
<organism evidence="1">
    <name type="scientific">Lepeophtheirus salmonis</name>
    <name type="common">Salmon louse</name>
    <name type="synonym">Caligus salmonis</name>
    <dbReference type="NCBI Taxonomy" id="72036"/>
    <lineage>
        <taxon>Eukaryota</taxon>
        <taxon>Metazoa</taxon>
        <taxon>Ecdysozoa</taxon>
        <taxon>Arthropoda</taxon>
        <taxon>Crustacea</taxon>
        <taxon>Multicrustacea</taxon>
        <taxon>Hexanauplia</taxon>
        <taxon>Copepoda</taxon>
        <taxon>Siphonostomatoida</taxon>
        <taxon>Caligidae</taxon>
        <taxon>Lepeophtheirus</taxon>
    </lineage>
</organism>
<dbReference type="EMBL" id="HACA01000085">
    <property type="protein sequence ID" value="CDW17446.1"/>
    <property type="molecule type" value="Transcribed_RNA"/>
</dbReference>
<feature type="non-terminal residue" evidence="1">
    <location>
        <position position="1"/>
    </location>
</feature>
<protein>
    <submittedName>
        <fullName evidence="1">Uncharacterized protein</fullName>
    </submittedName>
</protein>
<proteinExistence type="predicted"/>